<evidence type="ECO:0000313" key="3">
    <source>
        <dbReference type="Proteomes" id="UP000294003"/>
    </source>
</evidence>
<feature type="compositionally biased region" description="Polar residues" evidence="1">
    <location>
        <begin position="127"/>
        <end position="138"/>
    </location>
</feature>
<accession>A0ABY0HCF7</accession>
<dbReference type="Proteomes" id="UP000294003">
    <property type="component" value="Unassembled WGS sequence"/>
</dbReference>
<keyword evidence="3" id="KW-1185">Reference proteome</keyword>
<reference evidence="2 3" key="1">
    <citation type="submission" date="2018-06" db="EMBL/GenBank/DDBJ databases">
        <title>Complete Genomes of Monosporascus.</title>
        <authorList>
            <person name="Robinson A.J."/>
            <person name="Natvig D.O."/>
        </authorList>
    </citation>
    <scope>NUCLEOTIDE SEQUENCE [LARGE SCALE GENOMIC DNA]</scope>
    <source>
        <strain evidence="2 3">CBS 609.92</strain>
    </source>
</reference>
<organism evidence="2 3">
    <name type="scientific">Monosporascus cannonballus</name>
    <dbReference type="NCBI Taxonomy" id="155416"/>
    <lineage>
        <taxon>Eukaryota</taxon>
        <taxon>Fungi</taxon>
        <taxon>Dikarya</taxon>
        <taxon>Ascomycota</taxon>
        <taxon>Pezizomycotina</taxon>
        <taxon>Sordariomycetes</taxon>
        <taxon>Xylariomycetidae</taxon>
        <taxon>Xylariales</taxon>
        <taxon>Xylariales incertae sedis</taxon>
        <taxon>Monosporascus</taxon>
    </lineage>
</organism>
<proteinExistence type="predicted"/>
<gene>
    <name evidence="2" type="ORF">DL762_004282</name>
</gene>
<evidence type="ECO:0000313" key="2">
    <source>
        <dbReference type="EMBL" id="RYO87352.1"/>
    </source>
</evidence>
<feature type="region of interest" description="Disordered" evidence="1">
    <location>
        <begin position="118"/>
        <end position="138"/>
    </location>
</feature>
<name>A0ABY0HCF7_9PEZI</name>
<evidence type="ECO:0000256" key="1">
    <source>
        <dbReference type="SAM" id="MobiDB-lite"/>
    </source>
</evidence>
<protein>
    <submittedName>
        <fullName evidence="2">Uncharacterized protein</fullName>
    </submittedName>
</protein>
<sequence length="138" mass="15133">MYRTASETKILSSWQGGELVAATGFSHIECFETLADFSKVEYLNRPQPATTRGWGGVPHFGYCPLSGPLARIKSDGSEDGEERDLFEEFMPMDFGDVEGLKDPHSPEPHAERVADCYGKKAPPGKRSGTTHSQLAITL</sequence>
<dbReference type="EMBL" id="QJNS01000101">
    <property type="protein sequence ID" value="RYO87352.1"/>
    <property type="molecule type" value="Genomic_DNA"/>
</dbReference>
<comment type="caution">
    <text evidence="2">The sequence shown here is derived from an EMBL/GenBank/DDBJ whole genome shotgun (WGS) entry which is preliminary data.</text>
</comment>